<sequence>MPSGDGTGPNGRGPMTGRALGPCNGNIVPGYGRGLGYGRGGGFGRGRGMGYGRGSGYGGGYGRGRSFAYPPVQYTPSITPFDEETQLKNLELQKNLLANDMQALETEIERLKNKQ</sequence>
<dbReference type="InterPro" id="IPR035205">
    <property type="entry name" value="DUF5320"/>
</dbReference>
<evidence type="ECO:0000313" key="4">
    <source>
        <dbReference type="Proteomes" id="UP001208689"/>
    </source>
</evidence>
<feature type="coiled-coil region" evidence="1">
    <location>
        <begin position="87"/>
        <end position="114"/>
    </location>
</feature>
<reference evidence="3" key="1">
    <citation type="submission" date="2022-09" db="EMBL/GenBank/DDBJ databases">
        <title>Actin cytoskeleton and complex cell architecture in an #Asgard archaeon.</title>
        <authorList>
            <person name="Ponce Toledo R.I."/>
            <person name="Schleper C."/>
            <person name="Rodrigues Oliveira T."/>
            <person name="Wollweber F."/>
            <person name="Xu J."/>
            <person name="Rittmann S."/>
            <person name="Klingl A."/>
            <person name="Pilhofer M."/>
        </authorList>
    </citation>
    <scope>NUCLEOTIDE SEQUENCE</scope>
    <source>
        <strain evidence="3">B-35</strain>
    </source>
</reference>
<feature type="region of interest" description="Disordered" evidence="2">
    <location>
        <begin position="1"/>
        <end position="21"/>
    </location>
</feature>
<name>A0ABY6HTP3_9ARCH</name>
<gene>
    <name evidence="3" type="ORF">NEF87_003170</name>
</gene>
<evidence type="ECO:0000256" key="1">
    <source>
        <dbReference type="SAM" id="Coils"/>
    </source>
</evidence>
<dbReference type="Proteomes" id="UP001208689">
    <property type="component" value="Chromosome"/>
</dbReference>
<protein>
    <recommendedName>
        <fullName evidence="5">DUF5320 domain-containing protein</fullName>
    </recommendedName>
</protein>
<feature type="compositionally biased region" description="Gly residues" evidence="2">
    <location>
        <begin position="1"/>
        <end position="11"/>
    </location>
</feature>
<keyword evidence="4" id="KW-1185">Reference proteome</keyword>
<keyword evidence="1" id="KW-0175">Coiled coil</keyword>
<evidence type="ECO:0008006" key="5">
    <source>
        <dbReference type="Google" id="ProtNLM"/>
    </source>
</evidence>
<accession>A0ABY6HTP3</accession>
<evidence type="ECO:0000313" key="3">
    <source>
        <dbReference type="EMBL" id="UYP46885.1"/>
    </source>
</evidence>
<proteinExistence type="predicted"/>
<evidence type="ECO:0000256" key="2">
    <source>
        <dbReference type="SAM" id="MobiDB-lite"/>
    </source>
</evidence>
<dbReference type="Pfam" id="PF17253">
    <property type="entry name" value="DUF5320"/>
    <property type="match status" value="1"/>
</dbReference>
<organism evidence="3 4">
    <name type="scientific">Candidatus Lokiarchaeum ossiferum</name>
    <dbReference type="NCBI Taxonomy" id="2951803"/>
    <lineage>
        <taxon>Archaea</taxon>
        <taxon>Promethearchaeati</taxon>
        <taxon>Promethearchaeota</taxon>
        <taxon>Promethearchaeia</taxon>
        <taxon>Promethearchaeales</taxon>
        <taxon>Promethearchaeaceae</taxon>
        <taxon>Candidatus Lokiarchaeum</taxon>
    </lineage>
</organism>
<dbReference type="EMBL" id="CP104013">
    <property type="protein sequence ID" value="UYP46885.1"/>
    <property type="molecule type" value="Genomic_DNA"/>
</dbReference>